<evidence type="ECO:0000313" key="5">
    <source>
        <dbReference type="EMBL" id="UPQ80444.1"/>
    </source>
</evidence>
<evidence type="ECO:0000313" key="6">
    <source>
        <dbReference type="Proteomes" id="UP000830583"/>
    </source>
</evidence>
<dbReference type="PANTHER" id="PTHR42756">
    <property type="entry name" value="TRANSCRIPTIONAL REGULATOR, MARR"/>
    <property type="match status" value="1"/>
</dbReference>
<dbReference type="InterPro" id="IPR023187">
    <property type="entry name" value="Tscrpt_reg_MarR-type_CS"/>
</dbReference>
<evidence type="ECO:0000256" key="3">
    <source>
        <dbReference type="ARBA" id="ARBA00023163"/>
    </source>
</evidence>
<dbReference type="Gene3D" id="1.10.10.10">
    <property type="entry name" value="Winged helix-like DNA-binding domain superfamily/Winged helix DNA-binding domain"/>
    <property type="match status" value="1"/>
</dbReference>
<organism evidence="5 6">
    <name type="scientific">Flavobacterium azooxidireducens</name>
    <dbReference type="NCBI Taxonomy" id="1871076"/>
    <lineage>
        <taxon>Bacteria</taxon>
        <taxon>Pseudomonadati</taxon>
        <taxon>Bacteroidota</taxon>
        <taxon>Flavobacteriia</taxon>
        <taxon>Flavobacteriales</taxon>
        <taxon>Flavobacteriaceae</taxon>
        <taxon>Flavobacterium</taxon>
    </lineage>
</organism>
<keyword evidence="3" id="KW-0804">Transcription</keyword>
<keyword evidence="6" id="KW-1185">Reference proteome</keyword>
<dbReference type="PROSITE" id="PS01117">
    <property type="entry name" value="HTH_MARR_1"/>
    <property type="match status" value="1"/>
</dbReference>
<evidence type="ECO:0000256" key="1">
    <source>
        <dbReference type="ARBA" id="ARBA00023015"/>
    </source>
</evidence>
<dbReference type="Proteomes" id="UP000830583">
    <property type="component" value="Chromosome"/>
</dbReference>
<dbReference type="InterPro" id="IPR036390">
    <property type="entry name" value="WH_DNA-bd_sf"/>
</dbReference>
<evidence type="ECO:0000256" key="2">
    <source>
        <dbReference type="ARBA" id="ARBA00023125"/>
    </source>
</evidence>
<dbReference type="SUPFAM" id="SSF46785">
    <property type="entry name" value="Winged helix' DNA-binding domain"/>
    <property type="match status" value="1"/>
</dbReference>
<name>A0ABY4KIQ9_9FLAO</name>
<keyword evidence="2" id="KW-0238">DNA-binding</keyword>
<sequence length="142" mass="16560">MEKISSVIFYSMDQSIRTYRMFAQKRLKDNGLKITIDQWLVLKTINENPDIAQNELADRVFKDNASVTRIIELLVKSDYLERKTDQNDRRKSVLKITKLGSKTIEKVYQVVLENRQIALTGINQAELEIVDRVLKKISQNCK</sequence>
<dbReference type="PRINTS" id="PR00598">
    <property type="entry name" value="HTHMARR"/>
</dbReference>
<dbReference type="EMBL" id="CP096205">
    <property type="protein sequence ID" value="UPQ80444.1"/>
    <property type="molecule type" value="Genomic_DNA"/>
</dbReference>
<dbReference type="SMART" id="SM00347">
    <property type="entry name" value="HTH_MARR"/>
    <property type="match status" value="1"/>
</dbReference>
<feature type="domain" description="HTH marR-type" evidence="4">
    <location>
        <begin position="5"/>
        <end position="139"/>
    </location>
</feature>
<keyword evidence="1" id="KW-0805">Transcription regulation</keyword>
<gene>
    <name evidence="5" type="ORF">M0M57_06295</name>
</gene>
<dbReference type="InterPro" id="IPR000835">
    <property type="entry name" value="HTH_MarR-typ"/>
</dbReference>
<proteinExistence type="predicted"/>
<dbReference type="Pfam" id="PF01047">
    <property type="entry name" value="MarR"/>
    <property type="match status" value="1"/>
</dbReference>
<protein>
    <submittedName>
        <fullName evidence="5">MarR family transcriptional regulator</fullName>
    </submittedName>
</protein>
<dbReference type="PANTHER" id="PTHR42756:SF1">
    <property type="entry name" value="TRANSCRIPTIONAL REPRESSOR OF EMRAB OPERON"/>
    <property type="match status" value="1"/>
</dbReference>
<accession>A0ABY4KIQ9</accession>
<reference evidence="5" key="1">
    <citation type="submission" date="2022-04" db="EMBL/GenBank/DDBJ databases">
        <title>Consumption of N2O by Flavobacterium azooxidireducens sp. nov. isolated from Decomposing Leaf Litter of Phragmites australis (Cav.).</title>
        <authorList>
            <person name="Behrendt U."/>
            <person name="Spanner T."/>
            <person name="Augustin J."/>
            <person name="Horn M.A."/>
            <person name="Kolb S."/>
            <person name="Ulrich A."/>
        </authorList>
    </citation>
    <scope>NUCLEOTIDE SEQUENCE</scope>
    <source>
        <strain evidence="5">IGB 4-14</strain>
    </source>
</reference>
<evidence type="ECO:0000259" key="4">
    <source>
        <dbReference type="PROSITE" id="PS50995"/>
    </source>
</evidence>
<dbReference type="PROSITE" id="PS50995">
    <property type="entry name" value="HTH_MARR_2"/>
    <property type="match status" value="1"/>
</dbReference>
<dbReference type="RefSeq" id="WP_248436338.1">
    <property type="nucleotide sequence ID" value="NZ_CP096205.1"/>
</dbReference>
<dbReference type="InterPro" id="IPR036388">
    <property type="entry name" value="WH-like_DNA-bd_sf"/>
</dbReference>